<accession>A0A8U0HTB1</accession>
<proteinExistence type="predicted"/>
<keyword evidence="3" id="KW-1185">Reference proteome</keyword>
<evidence type="ECO:0000256" key="1">
    <source>
        <dbReference type="SAM" id="MobiDB-lite"/>
    </source>
</evidence>
<name>A0A8U0HTB1_9EURY</name>
<dbReference type="EMBL" id="CP096659">
    <property type="protein sequence ID" value="UPV74342.1"/>
    <property type="molecule type" value="Genomic_DNA"/>
</dbReference>
<feature type="region of interest" description="Disordered" evidence="1">
    <location>
        <begin position="24"/>
        <end position="106"/>
    </location>
</feature>
<reference evidence="2 3" key="1">
    <citation type="submission" date="2022-04" db="EMBL/GenBank/DDBJ databases">
        <title>Diverse halophilic archaea isolated from saline environments.</title>
        <authorList>
            <person name="Cui H.-L."/>
        </authorList>
    </citation>
    <scope>NUCLEOTIDE SEQUENCE [LARGE SCALE GENOMIC DNA]</scope>
    <source>
        <strain evidence="2 3">XZYJT49</strain>
    </source>
</reference>
<dbReference type="KEGG" id="halx:M0R89_17635"/>
<evidence type="ECO:0000313" key="3">
    <source>
        <dbReference type="Proteomes" id="UP000830729"/>
    </source>
</evidence>
<gene>
    <name evidence="2" type="ORF">M0R89_17635</name>
</gene>
<evidence type="ECO:0000313" key="2">
    <source>
        <dbReference type="EMBL" id="UPV74342.1"/>
    </source>
</evidence>
<dbReference type="Proteomes" id="UP000830729">
    <property type="component" value="Chromosome"/>
</dbReference>
<protein>
    <submittedName>
        <fullName evidence="2">Uncharacterized protein</fullName>
    </submittedName>
</protein>
<organism evidence="2 3">
    <name type="scientific">Halorussus limi</name>
    <dbReference type="NCBI Taxonomy" id="2938695"/>
    <lineage>
        <taxon>Archaea</taxon>
        <taxon>Methanobacteriati</taxon>
        <taxon>Methanobacteriota</taxon>
        <taxon>Stenosarchaea group</taxon>
        <taxon>Halobacteria</taxon>
        <taxon>Halobacteriales</taxon>
        <taxon>Haladaptataceae</taxon>
        <taxon>Halorussus</taxon>
    </lineage>
</organism>
<dbReference type="AlphaFoldDB" id="A0A8U0HTB1"/>
<dbReference type="RefSeq" id="WP_248650388.1">
    <property type="nucleotide sequence ID" value="NZ_CP096659.1"/>
</dbReference>
<sequence>MKRATQLLLAFAVVLSLTTPVAAGSDAVPARDARPVADWDDDGWGEDDSDDGWGGDDGNDCENEEMGYDHHPTCIDTDPDTDFGTNDGAEVDGAMIAGSPSSDDDISNCRSLGEKMASYRNGDTAVEVGTKWHAVVAYGDCVRQNTDDDEEDGLYYND</sequence>
<feature type="compositionally biased region" description="Acidic residues" evidence="1">
    <location>
        <begin position="38"/>
        <end position="66"/>
    </location>
</feature>
<dbReference type="GeneID" id="72187060"/>